<evidence type="ECO:0000256" key="1">
    <source>
        <dbReference type="ARBA" id="ARBA00006484"/>
    </source>
</evidence>
<dbReference type="SUPFAM" id="SSF51735">
    <property type="entry name" value="NAD(P)-binding Rossmann-fold domains"/>
    <property type="match status" value="1"/>
</dbReference>
<dbReference type="PRINTS" id="PR00081">
    <property type="entry name" value="GDHRDH"/>
</dbReference>
<dbReference type="Proteomes" id="UP000062255">
    <property type="component" value="Chromosome"/>
</dbReference>
<comment type="similarity">
    <text evidence="1">Belongs to the short-chain dehydrogenases/reductases (SDR) family.</text>
</comment>
<evidence type="ECO:0008006" key="5">
    <source>
        <dbReference type="Google" id="ProtNLM"/>
    </source>
</evidence>
<dbReference type="EMBL" id="CP012150">
    <property type="protein sequence ID" value="AKS31579.1"/>
    <property type="molecule type" value="Genomic_DNA"/>
</dbReference>
<accession>A0A0K0X2D0</accession>
<dbReference type="PANTHER" id="PTHR42760:SF133">
    <property type="entry name" value="3-OXOACYL-[ACYL-CARRIER-PROTEIN] REDUCTASE"/>
    <property type="match status" value="1"/>
</dbReference>
<dbReference type="OrthoDB" id="9789398at2"/>
<protein>
    <recommendedName>
        <fullName evidence="5">3-oxoacyl-ACP reductase</fullName>
    </recommendedName>
</protein>
<reference evidence="3 4" key="1">
    <citation type="submission" date="2015-07" db="EMBL/GenBank/DDBJ databases">
        <title>Complete genome sequence of Mycobacterium goodii X7B, a facultative thermophilic biodesulfurizing bacterium.</title>
        <authorList>
            <person name="Yu B."/>
            <person name="Li F."/>
            <person name="Xu P."/>
        </authorList>
    </citation>
    <scope>NUCLEOTIDE SEQUENCE [LARGE SCALE GENOMIC DNA]</scope>
    <source>
        <strain evidence="3 4">X7B</strain>
    </source>
</reference>
<evidence type="ECO:0000313" key="4">
    <source>
        <dbReference type="Proteomes" id="UP000062255"/>
    </source>
</evidence>
<gene>
    <name evidence="3" type="ORF">AFA91_06470</name>
</gene>
<dbReference type="KEGG" id="mgo:AFA91_06470"/>
<dbReference type="Pfam" id="PF13561">
    <property type="entry name" value="adh_short_C2"/>
    <property type="match status" value="1"/>
</dbReference>
<dbReference type="AlphaFoldDB" id="A0A0K0X2D0"/>
<dbReference type="PROSITE" id="PS00061">
    <property type="entry name" value="ADH_SHORT"/>
    <property type="match status" value="1"/>
</dbReference>
<dbReference type="Gene3D" id="3.40.50.720">
    <property type="entry name" value="NAD(P)-binding Rossmann-like Domain"/>
    <property type="match status" value="1"/>
</dbReference>
<dbReference type="FunFam" id="3.40.50.720:FF:000084">
    <property type="entry name" value="Short-chain dehydrogenase reductase"/>
    <property type="match status" value="1"/>
</dbReference>
<evidence type="ECO:0000313" key="3">
    <source>
        <dbReference type="EMBL" id="AKS31579.1"/>
    </source>
</evidence>
<organism evidence="3 4">
    <name type="scientific">Mycolicibacterium goodii</name>
    <name type="common">Mycobacterium goodii</name>
    <dbReference type="NCBI Taxonomy" id="134601"/>
    <lineage>
        <taxon>Bacteria</taxon>
        <taxon>Bacillati</taxon>
        <taxon>Actinomycetota</taxon>
        <taxon>Actinomycetes</taxon>
        <taxon>Mycobacteriales</taxon>
        <taxon>Mycobacteriaceae</taxon>
        <taxon>Mycolicibacterium</taxon>
    </lineage>
</organism>
<dbReference type="InterPro" id="IPR002347">
    <property type="entry name" value="SDR_fam"/>
</dbReference>
<dbReference type="STRING" id="134601.AFA91_06470"/>
<dbReference type="InterPro" id="IPR020904">
    <property type="entry name" value="Sc_DH/Rdtase_CS"/>
</dbReference>
<dbReference type="GO" id="GO:0016616">
    <property type="term" value="F:oxidoreductase activity, acting on the CH-OH group of donors, NAD or NADP as acceptor"/>
    <property type="evidence" value="ECO:0007669"/>
    <property type="project" value="TreeGrafter"/>
</dbReference>
<dbReference type="CDD" id="cd05233">
    <property type="entry name" value="SDR_c"/>
    <property type="match status" value="1"/>
</dbReference>
<dbReference type="PRINTS" id="PR00080">
    <property type="entry name" value="SDRFAMILY"/>
</dbReference>
<dbReference type="PANTHER" id="PTHR42760">
    <property type="entry name" value="SHORT-CHAIN DEHYDROGENASES/REDUCTASES FAMILY MEMBER"/>
    <property type="match status" value="1"/>
</dbReference>
<sequence>MRTKTEPRLAVVTGAASGIGGATAKVLAHRGFAVIAADVAEPADAQDHITFETVDVSSPEDWHRLADTIAQGAGELDVLVNAAGVQGDLGQAGLLECTLENWEHVMNVNLTGAFLGCQAMMPLMGDGGAIVNIASIASYYPTAYNVAYGATKGGVTQLTKTVAAVGAPRVRCNSVHPGVIATPMVDQILSVTEVGFAERVPLQRVGTAGEVAEVVAFLASDAASFVTGAEITVDGGTRLVR</sequence>
<dbReference type="RefSeq" id="WP_083452767.1">
    <property type="nucleotide sequence ID" value="NZ_CP012150.1"/>
</dbReference>
<name>A0A0K0X2D0_MYCGD</name>
<dbReference type="PATRIC" id="fig|134601.6.peg.1345"/>
<evidence type="ECO:0000256" key="2">
    <source>
        <dbReference type="ARBA" id="ARBA00023002"/>
    </source>
</evidence>
<dbReference type="InterPro" id="IPR036291">
    <property type="entry name" value="NAD(P)-bd_dom_sf"/>
</dbReference>
<keyword evidence="2" id="KW-0560">Oxidoreductase</keyword>
<proteinExistence type="inferred from homology"/>